<dbReference type="Gene3D" id="3.50.50.60">
    <property type="entry name" value="FAD/NAD(P)-binding domain"/>
    <property type="match status" value="1"/>
</dbReference>
<dbReference type="InterPro" id="IPR036188">
    <property type="entry name" value="FAD/NAD-bd_sf"/>
</dbReference>
<dbReference type="OrthoDB" id="269227at2759"/>
<comment type="caution">
    <text evidence="2">The sequence shown here is derived from an EMBL/GenBank/DDBJ whole genome shotgun (WGS) entry which is preliminary data.</text>
</comment>
<dbReference type="Pfam" id="PF05199">
    <property type="entry name" value="GMC_oxred_C"/>
    <property type="match status" value="1"/>
</dbReference>
<proteinExistence type="predicted"/>
<name>A0A8S9YGC4_9TREM</name>
<feature type="domain" description="Glucose-methanol-choline oxidoreductase C-terminal" evidence="1">
    <location>
        <begin position="39"/>
        <end position="67"/>
    </location>
</feature>
<accession>A0A8S9YGC4</accession>
<organism evidence="2 3">
    <name type="scientific">Paragonimus skrjabini miyazakii</name>
    <dbReference type="NCBI Taxonomy" id="59628"/>
    <lineage>
        <taxon>Eukaryota</taxon>
        <taxon>Metazoa</taxon>
        <taxon>Spiralia</taxon>
        <taxon>Lophotrochozoa</taxon>
        <taxon>Platyhelminthes</taxon>
        <taxon>Trematoda</taxon>
        <taxon>Digenea</taxon>
        <taxon>Plagiorchiida</taxon>
        <taxon>Troglotremata</taxon>
        <taxon>Troglotrematidae</taxon>
        <taxon>Paragonimus</taxon>
    </lineage>
</organism>
<dbReference type="EMBL" id="JTDE01006186">
    <property type="protein sequence ID" value="KAF7245092.1"/>
    <property type="molecule type" value="Genomic_DNA"/>
</dbReference>
<evidence type="ECO:0000313" key="3">
    <source>
        <dbReference type="Proteomes" id="UP000822476"/>
    </source>
</evidence>
<reference evidence="2" key="1">
    <citation type="submission" date="2019-07" db="EMBL/GenBank/DDBJ databases">
        <title>Annotation for the trematode Paragonimus miyazaki's.</title>
        <authorList>
            <person name="Choi Y.-J."/>
        </authorList>
    </citation>
    <scope>NUCLEOTIDE SEQUENCE</scope>
    <source>
        <strain evidence="2">Japan</strain>
    </source>
</reference>
<gene>
    <name evidence="2" type="ORF">EG68_09670</name>
</gene>
<evidence type="ECO:0000313" key="2">
    <source>
        <dbReference type="EMBL" id="KAF7245092.1"/>
    </source>
</evidence>
<sequence length="86" mass="9823">MVPERYFPFFPSSYPLHFNNVKQLYISTNISYFIQPLKFWVIGLRDLRVADASVVPTIPTGNPATYATYGHWKLRGTNNLSVISGQ</sequence>
<dbReference type="GO" id="GO:0016614">
    <property type="term" value="F:oxidoreductase activity, acting on CH-OH group of donors"/>
    <property type="evidence" value="ECO:0007669"/>
    <property type="project" value="InterPro"/>
</dbReference>
<protein>
    <recommendedName>
        <fullName evidence="1">Glucose-methanol-choline oxidoreductase C-terminal domain-containing protein</fullName>
    </recommendedName>
</protein>
<keyword evidence="3" id="KW-1185">Reference proteome</keyword>
<dbReference type="InterPro" id="IPR007867">
    <property type="entry name" value="GMC_OxRtase_C"/>
</dbReference>
<evidence type="ECO:0000259" key="1">
    <source>
        <dbReference type="Pfam" id="PF05199"/>
    </source>
</evidence>
<dbReference type="Proteomes" id="UP000822476">
    <property type="component" value="Unassembled WGS sequence"/>
</dbReference>
<dbReference type="AlphaFoldDB" id="A0A8S9YGC4"/>